<feature type="non-terminal residue" evidence="2">
    <location>
        <position position="1"/>
    </location>
</feature>
<dbReference type="Proteomes" id="UP000681967">
    <property type="component" value="Unassembled WGS sequence"/>
</dbReference>
<comment type="caution">
    <text evidence="2">The sequence shown here is derived from an EMBL/GenBank/DDBJ whole genome shotgun (WGS) entry which is preliminary data.</text>
</comment>
<gene>
    <name evidence="3" type="ORF">BYL167_LOCUS41989</name>
    <name evidence="2" type="ORF">GIL414_LOCUS36270</name>
</gene>
<name>A0A8S2Y602_9BILA</name>
<feature type="compositionally biased region" description="Basic and acidic residues" evidence="1">
    <location>
        <begin position="21"/>
        <end position="31"/>
    </location>
</feature>
<evidence type="ECO:0000313" key="4">
    <source>
        <dbReference type="Proteomes" id="UP000681720"/>
    </source>
</evidence>
<evidence type="ECO:0000313" key="2">
    <source>
        <dbReference type="EMBL" id="CAF4537318.1"/>
    </source>
</evidence>
<dbReference type="Proteomes" id="UP000681720">
    <property type="component" value="Unassembled WGS sequence"/>
</dbReference>
<sequence>EDDDDDNNKLDSTYLQNNDSEEVHIESKLIDDIEQQN</sequence>
<dbReference type="AlphaFoldDB" id="A0A8S2Y602"/>
<feature type="region of interest" description="Disordered" evidence="1">
    <location>
        <begin position="1"/>
        <end position="37"/>
    </location>
</feature>
<reference evidence="2" key="1">
    <citation type="submission" date="2021-02" db="EMBL/GenBank/DDBJ databases">
        <authorList>
            <person name="Nowell W R."/>
        </authorList>
    </citation>
    <scope>NUCLEOTIDE SEQUENCE</scope>
</reference>
<dbReference type="EMBL" id="CAJOBH010107896">
    <property type="protein sequence ID" value="CAF4646516.1"/>
    <property type="molecule type" value="Genomic_DNA"/>
</dbReference>
<protein>
    <submittedName>
        <fullName evidence="2">Uncharacterized protein</fullName>
    </submittedName>
</protein>
<evidence type="ECO:0000256" key="1">
    <source>
        <dbReference type="SAM" id="MobiDB-lite"/>
    </source>
</evidence>
<proteinExistence type="predicted"/>
<evidence type="ECO:0000313" key="3">
    <source>
        <dbReference type="EMBL" id="CAF4646516.1"/>
    </source>
</evidence>
<accession>A0A8S2Y602</accession>
<organism evidence="2 4">
    <name type="scientific">Rotaria magnacalcarata</name>
    <dbReference type="NCBI Taxonomy" id="392030"/>
    <lineage>
        <taxon>Eukaryota</taxon>
        <taxon>Metazoa</taxon>
        <taxon>Spiralia</taxon>
        <taxon>Gnathifera</taxon>
        <taxon>Rotifera</taxon>
        <taxon>Eurotatoria</taxon>
        <taxon>Bdelloidea</taxon>
        <taxon>Philodinida</taxon>
        <taxon>Philodinidae</taxon>
        <taxon>Rotaria</taxon>
    </lineage>
</organism>
<dbReference type="EMBL" id="CAJOBJ010089830">
    <property type="protein sequence ID" value="CAF4537318.1"/>
    <property type="molecule type" value="Genomic_DNA"/>
</dbReference>